<organism evidence="2 3">
    <name type="scientific">Cylindrospermopsis raciborskii CENA302</name>
    <dbReference type="NCBI Taxonomy" id="1170768"/>
    <lineage>
        <taxon>Bacteria</taxon>
        <taxon>Bacillati</taxon>
        <taxon>Cyanobacteriota</taxon>
        <taxon>Cyanophyceae</taxon>
        <taxon>Nostocales</taxon>
        <taxon>Aphanizomenonaceae</taxon>
        <taxon>Cylindrospermopsis</taxon>
    </lineage>
</organism>
<reference evidence="2 3" key="1">
    <citation type="submission" date="2017-01" db="EMBL/GenBank/DDBJ databases">
        <authorList>
            <person name="Abreu V.A."/>
            <person name="Popin R.V."/>
            <person name="Rigonato J."/>
            <person name="Andreote A.P."/>
            <person name="Schaker P.C."/>
            <person name="Hoff-Risseti C."/>
            <person name="Alvarenga D.O."/>
            <person name="Varani A.M."/>
            <person name="Fiore M.F."/>
        </authorList>
    </citation>
    <scope>NUCLEOTIDE SEQUENCE [LARGE SCALE GENOMIC DNA]</scope>
    <source>
        <strain evidence="2 3">CENA302</strain>
    </source>
</reference>
<gene>
    <name evidence="2" type="ORF">CENA302_02855</name>
</gene>
<accession>A0A9Q5QZS7</accession>
<name>A0A9Q5QZS7_9CYAN</name>
<evidence type="ECO:0000313" key="3">
    <source>
        <dbReference type="Proteomes" id="UP000190056"/>
    </source>
</evidence>
<dbReference type="Proteomes" id="UP000190056">
    <property type="component" value="Unassembled WGS sequence"/>
</dbReference>
<dbReference type="RefSeq" id="WP_061547105.1">
    <property type="nucleotide sequence ID" value="NZ_MTPU01000013.1"/>
</dbReference>
<sequence>MGWFSKPKIENELGQYLPDSDAQPCTESEEIGARNRSQAQKKCEKTAEEYGGTDAQVSPTDRAGRWDCKFKVWR</sequence>
<evidence type="ECO:0000256" key="1">
    <source>
        <dbReference type="SAM" id="MobiDB-lite"/>
    </source>
</evidence>
<feature type="region of interest" description="Disordered" evidence="1">
    <location>
        <begin position="14"/>
        <end position="61"/>
    </location>
</feature>
<dbReference type="EMBL" id="MTPU01000013">
    <property type="protein sequence ID" value="OPH11055.1"/>
    <property type="molecule type" value="Genomic_DNA"/>
</dbReference>
<protein>
    <submittedName>
        <fullName evidence="2">Uncharacterized protein</fullName>
    </submittedName>
</protein>
<evidence type="ECO:0000313" key="2">
    <source>
        <dbReference type="EMBL" id="OPH11055.1"/>
    </source>
</evidence>
<comment type="caution">
    <text evidence="2">The sequence shown here is derived from an EMBL/GenBank/DDBJ whole genome shotgun (WGS) entry which is preliminary data.</text>
</comment>
<proteinExistence type="predicted"/>
<dbReference type="AlphaFoldDB" id="A0A9Q5QZS7"/>